<feature type="chain" id="PRO_5010264277" description="Lipocalin-like domain-containing protein" evidence="1">
    <location>
        <begin position="22"/>
        <end position="137"/>
    </location>
</feature>
<feature type="signal peptide" evidence="1">
    <location>
        <begin position="1"/>
        <end position="21"/>
    </location>
</feature>
<keyword evidence="3" id="KW-1185">Reference proteome</keyword>
<dbReference type="AlphaFoldDB" id="A0A1I7I5Y0"/>
<gene>
    <name evidence="2" type="ORF">SAMN04487941_1928</name>
</gene>
<dbReference type="Proteomes" id="UP000182491">
    <property type="component" value="Unassembled WGS sequence"/>
</dbReference>
<evidence type="ECO:0008006" key="4">
    <source>
        <dbReference type="Google" id="ProtNLM"/>
    </source>
</evidence>
<sequence>MKNLNLLAILFLTLFSLTLSSCGKDDDDDVSPNVSLLTGGEWTGSAIYVDGEDLTDRIKEQQGFDWKAYTTTFDRDGSYVETYQGDVVVEGVWEYKNNERVILFDKDTQDEYEVVVSKLDEDEFWYIQDGAELRFRR</sequence>
<evidence type="ECO:0000313" key="3">
    <source>
        <dbReference type="Proteomes" id="UP000182491"/>
    </source>
</evidence>
<dbReference type="RefSeq" id="WP_068837661.1">
    <property type="nucleotide sequence ID" value="NZ_BMXC01000002.1"/>
</dbReference>
<dbReference type="EMBL" id="FPCA01000002">
    <property type="protein sequence ID" value="SFU68146.1"/>
    <property type="molecule type" value="Genomic_DNA"/>
</dbReference>
<proteinExistence type="predicted"/>
<organism evidence="2 3">
    <name type="scientific">Pontibacter akesuensis</name>
    <dbReference type="NCBI Taxonomy" id="388950"/>
    <lineage>
        <taxon>Bacteria</taxon>
        <taxon>Pseudomonadati</taxon>
        <taxon>Bacteroidota</taxon>
        <taxon>Cytophagia</taxon>
        <taxon>Cytophagales</taxon>
        <taxon>Hymenobacteraceae</taxon>
        <taxon>Pontibacter</taxon>
    </lineage>
</organism>
<dbReference type="PROSITE" id="PS51257">
    <property type="entry name" value="PROKAR_LIPOPROTEIN"/>
    <property type="match status" value="1"/>
</dbReference>
<dbReference type="OrthoDB" id="853034at2"/>
<evidence type="ECO:0000313" key="2">
    <source>
        <dbReference type="EMBL" id="SFU68146.1"/>
    </source>
</evidence>
<name>A0A1I7I5Y0_9BACT</name>
<protein>
    <recommendedName>
        <fullName evidence="4">Lipocalin-like domain-containing protein</fullName>
    </recommendedName>
</protein>
<reference evidence="3" key="1">
    <citation type="submission" date="2016-10" db="EMBL/GenBank/DDBJ databases">
        <authorList>
            <person name="Varghese N."/>
        </authorList>
    </citation>
    <scope>NUCLEOTIDE SEQUENCE [LARGE SCALE GENOMIC DNA]</scope>
    <source>
        <strain evidence="3">DSM 18820</strain>
    </source>
</reference>
<keyword evidence="1" id="KW-0732">Signal</keyword>
<accession>A0A1I7I5Y0</accession>
<evidence type="ECO:0000256" key="1">
    <source>
        <dbReference type="SAM" id="SignalP"/>
    </source>
</evidence>